<proteinExistence type="predicted"/>
<keyword evidence="1" id="KW-0175">Coiled coil</keyword>
<organism evidence="3 4">
    <name type="scientific">Ferrimonas sediminum</name>
    <dbReference type="NCBI Taxonomy" id="718193"/>
    <lineage>
        <taxon>Bacteria</taxon>
        <taxon>Pseudomonadati</taxon>
        <taxon>Pseudomonadota</taxon>
        <taxon>Gammaproteobacteria</taxon>
        <taxon>Alteromonadales</taxon>
        <taxon>Ferrimonadaceae</taxon>
        <taxon>Ferrimonas</taxon>
    </lineage>
</organism>
<evidence type="ECO:0000256" key="1">
    <source>
        <dbReference type="SAM" id="Coils"/>
    </source>
</evidence>
<evidence type="ECO:0000313" key="4">
    <source>
        <dbReference type="Proteomes" id="UP000199527"/>
    </source>
</evidence>
<keyword evidence="4" id="KW-1185">Reference proteome</keyword>
<evidence type="ECO:0000313" key="3">
    <source>
        <dbReference type="EMBL" id="SDJ99961.1"/>
    </source>
</evidence>
<dbReference type="Proteomes" id="UP000199527">
    <property type="component" value="Unassembled WGS sequence"/>
</dbReference>
<dbReference type="EMBL" id="FNEM01000017">
    <property type="protein sequence ID" value="SDJ99961.1"/>
    <property type="molecule type" value="Genomic_DNA"/>
</dbReference>
<reference evidence="4" key="1">
    <citation type="submission" date="2016-10" db="EMBL/GenBank/DDBJ databases">
        <authorList>
            <person name="Varghese N."/>
            <person name="Submissions S."/>
        </authorList>
    </citation>
    <scope>NUCLEOTIDE SEQUENCE [LARGE SCALE GENOMIC DNA]</scope>
    <source>
        <strain evidence="4">DSM 23317</strain>
    </source>
</reference>
<feature type="domain" description="Competence protein CoiA-like N-terminal" evidence="2">
    <location>
        <begin position="32"/>
        <end position="61"/>
    </location>
</feature>
<dbReference type="RefSeq" id="WP_090367280.1">
    <property type="nucleotide sequence ID" value="NZ_FNEM01000017.1"/>
</dbReference>
<gene>
    <name evidence="3" type="ORF">SAMN04488540_11722</name>
</gene>
<dbReference type="InterPro" id="IPR057253">
    <property type="entry name" value="CoiA-like_N"/>
</dbReference>
<name>A0A1G8YB62_9GAMM</name>
<dbReference type="AlphaFoldDB" id="A0A1G8YB62"/>
<sequence length="325" mass="36938">MTPQIQMTVALDRNGQITSINDVQSGLACGCICPSCGEPLIARRGDKNAHHFAHQGIESHCDAWGPETELHLRAKAYLLSQQFITLPSCNFDKKPFKLPISKAIQEKQLSPTGRIPDLLLEIDHELLAIEIAVTHSTTKQKRATYRKHSITAIEFTLSDFKNYDTPFDDAFFAKALDINRASWLTVDLFSSLGLEIFKNETKSRRRQIEILDQGLSESEKQVSKRLRSINTEIKKASSELHNLRMIFEHELNGAAGAAMKEYEARKAEQEARIDKALSLKTKELNRLTRDIEIARQWESELSAVNEKLREENRKLKKEKKALLAD</sequence>
<feature type="coiled-coil region" evidence="1">
    <location>
        <begin position="259"/>
        <end position="325"/>
    </location>
</feature>
<dbReference type="Pfam" id="PF25164">
    <property type="entry name" value="CoiA_N"/>
    <property type="match status" value="1"/>
</dbReference>
<dbReference type="OrthoDB" id="9134102at2"/>
<accession>A0A1G8YB62</accession>
<protein>
    <submittedName>
        <fullName evidence="3">Competence protein CoiA-like family protein</fullName>
    </submittedName>
</protein>
<evidence type="ECO:0000259" key="2">
    <source>
        <dbReference type="Pfam" id="PF25164"/>
    </source>
</evidence>